<protein>
    <submittedName>
        <fullName evidence="1">Uncharacterized protein</fullName>
    </submittedName>
</protein>
<evidence type="ECO:0000313" key="2">
    <source>
        <dbReference type="Proteomes" id="UP000235392"/>
    </source>
</evidence>
<proteinExistence type="predicted"/>
<accession>A0A2N5TPN3</accession>
<organism evidence="1 2">
    <name type="scientific">Puccinia coronata f. sp. avenae</name>
    <dbReference type="NCBI Taxonomy" id="200324"/>
    <lineage>
        <taxon>Eukaryota</taxon>
        <taxon>Fungi</taxon>
        <taxon>Dikarya</taxon>
        <taxon>Basidiomycota</taxon>
        <taxon>Pucciniomycotina</taxon>
        <taxon>Pucciniomycetes</taxon>
        <taxon>Pucciniales</taxon>
        <taxon>Pucciniaceae</taxon>
        <taxon>Puccinia</taxon>
    </lineage>
</organism>
<comment type="caution">
    <text evidence="1">The sequence shown here is derived from an EMBL/GenBank/DDBJ whole genome shotgun (WGS) entry which is preliminary data.</text>
</comment>
<sequence>MFLIDHVQGAFFLTAGMNRLNTAVRAVPKQPCSTGTVVGQPCLTGGWTGTVQRKHLLASRTGLSDQFLDRLHRTSRDRLDKSVQPVGSYFGQTVPVQPLVKHSCLSTAQTAVFNRLMPAVPGKTQEN</sequence>
<reference evidence="1 2" key="1">
    <citation type="submission" date="2017-11" db="EMBL/GenBank/DDBJ databases">
        <title>De novo assembly and phasing of dikaryotic genomes from two isolates of Puccinia coronata f. sp. avenae, the causal agent of oat crown rust.</title>
        <authorList>
            <person name="Miller M.E."/>
            <person name="Zhang Y."/>
            <person name="Omidvar V."/>
            <person name="Sperschneider J."/>
            <person name="Schwessinger B."/>
            <person name="Raley C."/>
            <person name="Palmer J.M."/>
            <person name="Garnica D."/>
            <person name="Upadhyaya N."/>
            <person name="Rathjen J."/>
            <person name="Taylor J.M."/>
            <person name="Park R.F."/>
            <person name="Dodds P.N."/>
            <person name="Hirsch C.D."/>
            <person name="Kianian S.F."/>
            <person name="Figueroa M."/>
        </authorList>
    </citation>
    <scope>NUCLEOTIDE SEQUENCE [LARGE SCALE GENOMIC DNA]</scope>
    <source>
        <strain evidence="1">12SD80</strain>
    </source>
</reference>
<dbReference type="Proteomes" id="UP000235392">
    <property type="component" value="Unassembled WGS sequence"/>
</dbReference>
<name>A0A2N5TPN3_9BASI</name>
<dbReference type="EMBL" id="PGCI01000405">
    <property type="protein sequence ID" value="PLW27473.1"/>
    <property type="molecule type" value="Genomic_DNA"/>
</dbReference>
<gene>
    <name evidence="1" type="ORF">PCASD_23094</name>
</gene>
<dbReference type="AlphaFoldDB" id="A0A2N5TPN3"/>
<evidence type="ECO:0000313" key="1">
    <source>
        <dbReference type="EMBL" id="PLW27473.1"/>
    </source>
</evidence>